<organism evidence="16">
    <name type="scientific">Lygus hesperus</name>
    <name type="common">Western plant bug</name>
    <dbReference type="NCBI Taxonomy" id="30085"/>
    <lineage>
        <taxon>Eukaryota</taxon>
        <taxon>Metazoa</taxon>
        <taxon>Ecdysozoa</taxon>
        <taxon>Arthropoda</taxon>
        <taxon>Hexapoda</taxon>
        <taxon>Insecta</taxon>
        <taxon>Pterygota</taxon>
        <taxon>Neoptera</taxon>
        <taxon>Paraneoptera</taxon>
        <taxon>Hemiptera</taxon>
        <taxon>Heteroptera</taxon>
        <taxon>Panheteroptera</taxon>
        <taxon>Cimicomorpha</taxon>
        <taxon>Miridae</taxon>
        <taxon>Mirini</taxon>
        <taxon>Lygus</taxon>
    </lineage>
</organism>
<dbReference type="InterPro" id="IPR050196">
    <property type="entry name" value="Cytochrome_P450_Monoox"/>
</dbReference>
<evidence type="ECO:0000256" key="6">
    <source>
        <dbReference type="ARBA" id="ARBA00022723"/>
    </source>
</evidence>
<evidence type="ECO:0000256" key="12">
    <source>
        <dbReference type="ARBA" id="ARBA00023136"/>
    </source>
</evidence>
<keyword evidence="15" id="KW-1133">Transmembrane helix</keyword>
<comment type="cofactor">
    <cofactor evidence="1 13">
        <name>heme</name>
        <dbReference type="ChEBI" id="CHEBI:30413"/>
    </cofactor>
</comment>
<dbReference type="PANTHER" id="PTHR24291">
    <property type="entry name" value="CYTOCHROME P450 FAMILY 4"/>
    <property type="match status" value="1"/>
</dbReference>
<comment type="similarity">
    <text evidence="4 14">Belongs to the cytochrome P450 family.</text>
</comment>
<dbReference type="GO" id="GO:0005506">
    <property type="term" value="F:iron ion binding"/>
    <property type="evidence" value="ECO:0007669"/>
    <property type="project" value="InterPro"/>
</dbReference>
<keyword evidence="5 13" id="KW-0349">Heme</keyword>
<keyword evidence="11 14" id="KW-0503">Monooxygenase</keyword>
<evidence type="ECO:0000256" key="11">
    <source>
        <dbReference type="ARBA" id="ARBA00023033"/>
    </source>
</evidence>
<evidence type="ECO:0000256" key="14">
    <source>
        <dbReference type="RuleBase" id="RU000461"/>
    </source>
</evidence>
<evidence type="ECO:0008006" key="17">
    <source>
        <dbReference type="Google" id="ProtNLM"/>
    </source>
</evidence>
<evidence type="ECO:0000256" key="5">
    <source>
        <dbReference type="ARBA" id="ARBA00022617"/>
    </source>
</evidence>
<dbReference type="AlphaFoldDB" id="A0A0K8SV22"/>
<proteinExistence type="inferred from homology"/>
<dbReference type="Gene3D" id="1.10.630.10">
    <property type="entry name" value="Cytochrome P450"/>
    <property type="match status" value="1"/>
</dbReference>
<evidence type="ECO:0000256" key="4">
    <source>
        <dbReference type="ARBA" id="ARBA00010617"/>
    </source>
</evidence>
<evidence type="ECO:0000256" key="2">
    <source>
        <dbReference type="ARBA" id="ARBA00004174"/>
    </source>
</evidence>
<keyword evidence="7" id="KW-0256">Endoplasmic reticulum</keyword>
<dbReference type="CDD" id="cd20628">
    <property type="entry name" value="CYP4"/>
    <property type="match status" value="1"/>
</dbReference>
<evidence type="ECO:0000313" key="16">
    <source>
        <dbReference type="EMBL" id="JAG57163.1"/>
    </source>
</evidence>
<feature type="binding site" description="axial binding residue" evidence="13">
    <location>
        <position position="477"/>
    </location>
    <ligand>
        <name>heme</name>
        <dbReference type="ChEBI" id="CHEBI:30413"/>
    </ligand>
    <ligandPart>
        <name>Fe</name>
        <dbReference type="ChEBI" id="CHEBI:18248"/>
    </ligandPart>
</feature>
<evidence type="ECO:0000256" key="13">
    <source>
        <dbReference type="PIRSR" id="PIRSR602401-1"/>
    </source>
</evidence>
<dbReference type="Pfam" id="PF00067">
    <property type="entry name" value="p450"/>
    <property type="match status" value="1"/>
</dbReference>
<protein>
    <recommendedName>
        <fullName evidence="17">Cytochrome P450 4C1</fullName>
    </recommendedName>
</protein>
<dbReference type="GO" id="GO:0020037">
    <property type="term" value="F:heme binding"/>
    <property type="evidence" value="ECO:0007669"/>
    <property type="project" value="InterPro"/>
</dbReference>
<dbReference type="PRINTS" id="PR00463">
    <property type="entry name" value="EP450I"/>
</dbReference>
<evidence type="ECO:0000256" key="3">
    <source>
        <dbReference type="ARBA" id="ARBA00004406"/>
    </source>
</evidence>
<evidence type="ECO:0000256" key="7">
    <source>
        <dbReference type="ARBA" id="ARBA00022824"/>
    </source>
</evidence>
<dbReference type="PROSITE" id="PS00086">
    <property type="entry name" value="CYTOCHROME_P450"/>
    <property type="match status" value="1"/>
</dbReference>
<dbReference type="InterPro" id="IPR017972">
    <property type="entry name" value="Cyt_P450_CS"/>
</dbReference>
<keyword evidence="9 14" id="KW-0560">Oxidoreductase</keyword>
<reference evidence="16" key="1">
    <citation type="submission" date="2014-09" db="EMBL/GenBank/DDBJ databases">
        <authorList>
            <person name="Magalhaes I.L.F."/>
            <person name="Oliveira U."/>
            <person name="Santos F.R."/>
            <person name="Vidigal T.H.D.A."/>
            <person name="Brescovit A.D."/>
            <person name="Santos A.J."/>
        </authorList>
    </citation>
    <scope>NUCLEOTIDE SEQUENCE</scope>
</reference>
<dbReference type="GO" id="GO:0004497">
    <property type="term" value="F:monooxygenase activity"/>
    <property type="evidence" value="ECO:0007669"/>
    <property type="project" value="UniProtKB-KW"/>
</dbReference>
<evidence type="ECO:0000256" key="10">
    <source>
        <dbReference type="ARBA" id="ARBA00023004"/>
    </source>
</evidence>
<feature type="non-terminal residue" evidence="16">
    <location>
        <position position="1"/>
    </location>
</feature>
<keyword evidence="8" id="KW-0492">Microsome</keyword>
<evidence type="ECO:0000256" key="15">
    <source>
        <dbReference type="SAM" id="Phobius"/>
    </source>
</evidence>
<dbReference type="InterPro" id="IPR002401">
    <property type="entry name" value="Cyt_P450_E_grp-I"/>
</dbReference>
<keyword evidence="12 15" id="KW-0472">Membrane</keyword>
<keyword evidence="6 13" id="KW-0479">Metal-binding</keyword>
<keyword evidence="15" id="KW-0812">Transmembrane</keyword>
<dbReference type="EMBL" id="GBRD01008658">
    <property type="protein sequence ID" value="JAG57163.1"/>
    <property type="molecule type" value="Transcribed_RNA"/>
</dbReference>
<dbReference type="InterPro" id="IPR001128">
    <property type="entry name" value="Cyt_P450"/>
</dbReference>
<dbReference type="PRINTS" id="PR00385">
    <property type="entry name" value="P450"/>
</dbReference>
<name>A0A0K8SV22_LYGHE</name>
<dbReference type="SUPFAM" id="SSF48264">
    <property type="entry name" value="Cytochrome P450"/>
    <property type="match status" value="1"/>
</dbReference>
<dbReference type="PANTHER" id="PTHR24291:SF189">
    <property type="entry name" value="CYTOCHROME P450 4C3-RELATED"/>
    <property type="match status" value="1"/>
</dbReference>
<sequence length="531" mass="60586">RLHVGQIIHLVAISNPYNHIIIACSSIMIELIPILLAGALCFLVYLVTYAQTSIPSWRTIRMFNKLPGPEAPFFIGSAFELMRLELEDIISWMKERFDAHGGSFGLWMMGNPVFLIADAEVAEVILTSSKNIDKGSDYKSLERWLNNGLLLSTGDKWKQRRKMLTPSFHFKILEDSTDCMNKNWKKVVQKFLVSKGAVEPLPIMGRGALDIICETAMGTELVETDGRSKEYVGAVKRATEASVVRMLSPFLQNDIIFNLTSMSREHKRDVHILHEFTEKVITKRMEAFEDEKRLEATEYSESDGKKRQVFLDSLLELKKKVNLSSIDIREEVDTFMFAGHDTTSTGLQYLLMHLGENPDVQEKAYREQVEIFGYSDRDVTKDDLSKMHYLDQVIKESMRLHPPAPQIARTLTEDAPLPNGLVIPSQTRVNINIYHLHRNPKYWDDPDDFKPERFSLEESKNRHPYSYIPFSAGPRNCIGQKFAMLEMKIGVSTILRSCKISAVTKSADLKNKMLIVLVPSTPIKVEISPRN</sequence>
<feature type="transmembrane region" description="Helical" evidence="15">
    <location>
        <begin position="20"/>
        <end position="48"/>
    </location>
</feature>
<dbReference type="InterPro" id="IPR036396">
    <property type="entry name" value="Cyt_P450_sf"/>
</dbReference>
<accession>A0A0K8SV22</accession>
<comment type="subcellular location">
    <subcellularLocation>
        <location evidence="3">Endoplasmic reticulum membrane</location>
        <topology evidence="3">Peripheral membrane protein</topology>
    </subcellularLocation>
    <subcellularLocation>
        <location evidence="2">Microsome membrane</location>
        <topology evidence="2">Peripheral membrane protein</topology>
    </subcellularLocation>
</comment>
<evidence type="ECO:0000256" key="1">
    <source>
        <dbReference type="ARBA" id="ARBA00001971"/>
    </source>
</evidence>
<evidence type="ECO:0000256" key="8">
    <source>
        <dbReference type="ARBA" id="ARBA00022848"/>
    </source>
</evidence>
<keyword evidence="10 13" id="KW-0408">Iron</keyword>
<dbReference type="GO" id="GO:0005789">
    <property type="term" value="C:endoplasmic reticulum membrane"/>
    <property type="evidence" value="ECO:0007669"/>
    <property type="project" value="UniProtKB-SubCell"/>
</dbReference>
<evidence type="ECO:0000256" key="9">
    <source>
        <dbReference type="ARBA" id="ARBA00023002"/>
    </source>
</evidence>
<dbReference type="GO" id="GO:0016705">
    <property type="term" value="F:oxidoreductase activity, acting on paired donors, with incorporation or reduction of molecular oxygen"/>
    <property type="evidence" value="ECO:0007669"/>
    <property type="project" value="InterPro"/>
</dbReference>